<dbReference type="PANTHER" id="PTHR43401">
    <property type="entry name" value="L-THREONINE 3-DEHYDROGENASE"/>
    <property type="match status" value="1"/>
</dbReference>
<dbReference type="Gene3D" id="3.90.180.10">
    <property type="entry name" value="Medium-chain alcohol dehydrogenases, catalytic domain"/>
    <property type="match status" value="1"/>
</dbReference>
<dbReference type="InterPro" id="IPR036291">
    <property type="entry name" value="NAD(P)-bd_dom_sf"/>
</dbReference>
<evidence type="ECO:0000313" key="4">
    <source>
        <dbReference type="Proteomes" id="UP000244066"/>
    </source>
</evidence>
<accession>A0A2R7Y820</accession>
<dbReference type="SUPFAM" id="SSF51735">
    <property type="entry name" value="NAD(P)-binding Rossmann-fold domains"/>
    <property type="match status" value="1"/>
</dbReference>
<reference evidence="3 4" key="1">
    <citation type="submission" date="2017-04" db="EMBL/GenBank/DDBJ databases">
        <title>Draft Aigarchaeota genome from a New Zealand hot spring.</title>
        <authorList>
            <person name="Reysenbach A.-L."/>
            <person name="Donaho J.A."/>
            <person name="Gerhart J."/>
            <person name="Kelley J.F."/>
            <person name="Kouba K."/>
            <person name="Podar M."/>
            <person name="Stott M."/>
        </authorList>
    </citation>
    <scope>NUCLEOTIDE SEQUENCE [LARGE SCALE GENOMIC DNA]</scope>
    <source>
        <strain evidence="3">NZ13_MG1</strain>
    </source>
</reference>
<dbReference type="EMBL" id="NDWU01000005">
    <property type="protein sequence ID" value="PUA33012.1"/>
    <property type="molecule type" value="Genomic_DNA"/>
</dbReference>
<dbReference type="GO" id="GO:0016616">
    <property type="term" value="F:oxidoreductase activity, acting on the CH-OH group of donors, NAD or NADP as acceptor"/>
    <property type="evidence" value="ECO:0007669"/>
    <property type="project" value="UniProtKB-ARBA"/>
</dbReference>
<comment type="caution">
    <text evidence="3">The sequence shown here is derived from an EMBL/GenBank/DDBJ whole genome shotgun (WGS) entry which is preliminary data.</text>
</comment>
<dbReference type="InterPro" id="IPR050129">
    <property type="entry name" value="Zn_alcohol_dh"/>
</dbReference>
<dbReference type="AlphaFoldDB" id="A0A2R7Y820"/>
<dbReference type="PANTHER" id="PTHR43401:SF2">
    <property type="entry name" value="L-THREONINE 3-DEHYDROGENASE"/>
    <property type="match status" value="1"/>
</dbReference>
<dbReference type="Proteomes" id="UP000244066">
    <property type="component" value="Unassembled WGS sequence"/>
</dbReference>
<protein>
    <recommendedName>
        <fullName evidence="2">Alcohol dehydrogenase-like C-terminal domain-containing protein</fullName>
    </recommendedName>
</protein>
<dbReference type="Gene3D" id="3.40.50.720">
    <property type="entry name" value="NAD(P)-binding Rossmann-like Domain"/>
    <property type="match status" value="1"/>
</dbReference>
<dbReference type="InterPro" id="IPR013149">
    <property type="entry name" value="ADH-like_C"/>
</dbReference>
<organism evidence="3 4">
    <name type="scientific">Candidatus Terraquivivens tikiterensis</name>
    <dbReference type="NCBI Taxonomy" id="1980982"/>
    <lineage>
        <taxon>Archaea</taxon>
        <taxon>Nitrososphaerota</taxon>
        <taxon>Candidatus Wolframiiraptoraceae</taxon>
        <taxon>Candidatus Terraquivivens</taxon>
    </lineage>
</organism>
<keyword evidence="1" id="KW-0560">Oxidoreductase</keyword>
<name>A0A2R7Y820_9ARCH</name>
<evidence type="ECO:0000313" key="3">
    <source>
        <dbReference type="EMBL" id="PUA33012.1"/>
    </source>
</evidence>
<feature type="domain" description="Alcohol dehydrogenase-like C-terminal" evidence="2">
    <location>
        <begin position="82"/>
        <end position="218"/>
    </location>
</feature>
<gene>
    <name evidence="3" type="ORF">B9J98_02740</name>
</gene>
<evidence type="ECO:0000259" key="2">
    <source>
        <dbReference type="Pfam" id="PF00107"/>
    </source>
</evidence>
<evidence type="ECO:0000256" key="1">
    <source>
        <dbReference type="ARBA" id="ARBA00023002"/>
    </source>
</evidence>
<dbReference type="GO" id="GO:0043168">
    <property type="term" value="F:anion binding"/>
    <property type="evidence" value="ECO:0007669"/>
    <property type="project" value="UniProtKB-ARBA"/>
</dbReference>
<dbReference type="GO" id="GO:0030554">
    <property type="term" value="F:adenyl nucleotide binding"/>
    <property type="evidence" value="ECO:0007669"/>
    <property type="project" value="UniProtKB-ARBA"/>
</dbReference>
<proteinExistence type="predicted"/>
<sequence length="271" mass="30422">MHFSFPVEMGPRGAWAQYVILEPYTHIWDMSEISPEATTFAEINVVGLRQVNRALTLAAVSSFTREFELGDAVVLIYGAGPIGNAVLLNVKRHLPLSTVIMVDLKDHRLEVAKENGADYTINFAKTTPTERENMIKDITLRKPRPDLGSAWGVDLLFDCTGRNANDVIPEGIKMCRPGAIFIETGAYVYKTTGTFTIDPHEFCSRELIICSGWAYPFSTIDLAVRMLKKDKDLQRKYAKMITHKHALEEGMSAIESCIRAEGVKHVFDPWK</sequence>
<dbReference type="Pfam" id="PF00107">
    <property type="entry name" value="ADH_zinc_N"/>
    <property type="match status" value="1"/>
</dbReference>